<comment type="subcellular location">
    <subcellularLocation>
        <location evidence="1">Cell membrane</location>
    </subcellularLocation>
</comment>
<reference evidence="12" key="1">
    <citation type="submission" date="2021-05" db="EMBL/GenBank/DDBJ databases">
        <authorList>
            <person name="Alioto T."/>
            <person name="Alioto T."/>
            <person name="Gomez Garrido J."/>
        </authorList>
    </citation>
    <scope>NUCLEOTIDE SEQUENCE</scope>
</reference>
<keyword evidence="3 10" id="KW-0732">Signal</keyword>
<evidence type="ECO:0000313" key="12">
    <source>
        <dbReference type="EMBL" id="CAG6634888.1"/>
    </source>
</evidence>
<dbReference type="InterPro" id="IPR003598">
    <property type="entry name" value="Ig_sub2"/>
</dbReference>
<dbReference type="EMBL" id="HBUF01088032">
    <property type="protein sequence ID" value="CAG6634888.1"/>
    <property type="molecule type" value="Transcribed_RNA"/>
</dbReference>
<keyword evidence="6" id="KW-1015">Disulfide bond</keyword>
<dbReference type="GO" id="GO:0005886">
    <property type="term" value="C:plasma membrane"/>
    <property type="evidence" value="ECO:0007669"/>
    <property type="project" value="UniProtKB-SubCell"/>
</dbReference>
<dbReference type="InterPro" id="IPR007110">
    <property type="entry name" value="Ig-like_dom"/>
</dbReference>
<keyword evidence="8" id="KW-0393">Immunoglobulin domain</keyword>
<dbReference type="InterPro" id="IPR013783">
    <property type="entry name" value="Ig-like_fold"/>
</dbReference>
<evidence type="ECO:0000256" key="9">
    <source>
        <dbReference type="SAM" id="Phobius"/>
    </source>
</evidence>
<evidence type="ECO:0000256" key="5">
    <source>
        <dbReference type="ARBA" id="ARBA00023136"/>
    </source>
</evidence>
<feature type="chain" id="PRO_5036262335" evidence="10">
    <location>
        <begin position="25"/>
        <end position="395"/>
    </location>
</feature>
<dbReference type="EMBL" id="HBUF01088031">
    <property type="protein sequence ID" value="CAG6634887.1"/>
    <property type="molecule type" value="Transcribed_RNA"/>
</dbReference>
<proteinExistence type="predicted"/>
<dbReference type="PANTHER" id="PTHR12231:SF253">
    <property type="entry name" value="DPR-INTERACTING PROTEIN ETA, ISOFORM B-RELATED"/>
    <property type="match status" value="1"/>
</dbReference>
<feature type="signal peptide" evidence="10">
    <location>
        <begin position="1"/>
        <end position="24"/>
    </location>
</feature>
<dbReference type="InterPro" id="IPR003599">
    <property type="entry name" value="Ig_sub"/>
</dbReference>
<dbReference type="SMART" id="SM00409">
    <property type="entry name" value="IG"/>
    <property type="match status" value="3"/>
</dbReference>
<feature type="domain" description="Ig-like" evidence="11">
    <location>
        <begin position="134"/>
        <end position="223"/>
    </location>
</feature>
<dbReference type="SMART" id="SM00408">
    <property type="entry name" value="IGc2"/>
    <property type="match status" value="3"/>
</dbReference>
<dbReference type="InterPro" id="IPR036179">
    <property type="entry name" value="Ig-like_dom_sf"/>
</dbReference>
<dbReference type="Pfam" id="PF13927">
    <property type="entry name" value="Ig_3"/>
    <property type="match status" value="2"/>
</dbReference>
<organism evidence="12">
    <name type="scientific">Cacopsylla melanoneura</name>
    <dbReference type="NCBI Taxonomy" id="428564"/>
    <lineage>
        <taxon>Eukaryota</taxon>
        <taxon>Metazoa</taxon>
        <taxon>Ecdysozoa</taxon>
        <taxon>Arthropoda</taxon>
        <taxon>Hexapoda</taxon>
        <taxon>Insecta</taxon>
        <taxon>Pterygota</taxon>
        <taxon>Neoptera</taxon>
        <taxon>Paraneoptera</taxon>
        <taxon>Hemiptera</taxon>
        <taxon>Sternorrhyncha</taxon>
        <taxon>Psylloidea</taxon>
        <taxon>Psyllidae</taxon>
        <taxon>Psyllinae</taxon>
        <taxon>Cacopsylla</taxon>
    </lineage>
</organism>
<dbReference type="PROSITE" id="PS50835">
    <property type="entry name" value="IG_LIKE"/>
    <property type="match status" value="3"/>
</dbReference>
<keyword evidence="9" id="KW-1133">Transmembrane helix</keyword>
<protein>
    <submittedName>
        <fullName evidence="12">Lachesin</fullName>
    </submittedName>
</protein>
<dbReference type="SUPFAM" id="SSF48726">
    <property type="entry name" value="Immunoglobulin"/>
    <property type="match status" value="3"/>
</dbReference>
<keyword evidence="2" id="KW-1003">Cell membrane</keyword>
<evidence type="ECO:0000256" key="10">
    <source>
        <dbReference type="SAM" id="SignalP"/>
    </source>
</evidence>
<accession>A0A8D8VT93</accession>
<dbReference type="PANTHER" id="PTHR12231">
    <property type="entry name" value="CTX-RELATED TYPE I TRANSMEMBRANE PROTEIN"/>
    <property type="match status" value="1"/>
</dbReference>
<dbReference type="Pfam" id="PF07679">
    <property type="entry name" value="I-set"/>
    <property type="match status" value="1"/>
</dbReference>
<evidence type="ECO:0000256" key="7">
    <source>
        <dbReference type="ARBA" id="ARBA00023180"/>
    </source>
</evidence>
<dbReference type="FunFam" id="2.60.40.10:FF:000328">
    <property type="entry name" value="CLUMA_CG000981, isoform A"/>
    <property type="match status" value="1"/>
</dbReference>
<evidence type="ECO:0000256" key="8">
    <source>
        <dbReference type="ARBA" id="ARBA00023319"/>
    </source>
</evidence>
<dbReference type="Gene3D" id="2.60.40.10">
    <property type="entry name" value="Immunoglobulins"/>
    <property type="match status" value="3"/>
</dbReference>
<feature type="domain" description="Ig-like" evidence="11">
    <location>
        <begin position="32"/>
        <end position="126"/>
    </location>
</feature>
<keyword evidence="7" id="KW-0325">Glycoprotein</keyword>
<name>A0A8D8VT93_9HEMI</name>
<sequence>MAGTTRHDVAGGVLLVFLLNIVLSDMLFADVPKFVNRMSNVTVTVGRDATFACSVDNISNFKIAWLRVDTQTILTIQNHVVTKNHRIVVTHSDHRTWYLHIKETREKDRGWYMCQVNTEPMKNQVAYLEVVVPPDILDYPTSSDMIIRENTNVTLECAVRGSPTPVVSWRREDSVDIVLGNTKRAVVYEGTSLTFQRVSRKQAGAYLCIASNGVPPSVSKRISLIVHFPPLIVIPSQLIGAKSGAPLTLDCHVESFPNPISFWTHENGSLVSEGPKYHTWVEQVSSYKMFMRLHIGSLSKQDFGTFKCIAKNTLGGSEGVIKVYNIGFFGESSHYVTDQGDQSTNQIAKSTWGLNQSNAGSSSQQSSFSQRLILIVLVTFLCLSLLDNQFFVFCT</sequence>
<dbReference type="InterPro" id="IPR013098">
    <property type="entry name" value="Ig_I-set"/>
</dbReference>
<evidence type="ECO:0000256" key="2">
    <source>
        <dbReference type="ARBA" id="ARBA00022475"/>
    </source>
</evidence>
<evidence type="ECO:0000256" key="3">
    <source>
        <dbReference type="ARBA" id="ARBA00022729"/>
    </source>
</evidence>
<feature type="transmembrane region" description="Helical" evidence="9">
    <location>
        <begin position="372"/>
        <end position="394"/>
    </location>
</feature>
<dbReference type="AlphaFoldDB" id="A0A8D8VT93"/>
<evidence type="ECO:0000256" key="4">
    <source>
        <dbReference type="ARBA" id="ARBA00022737"/>
    </source>
</evidence>
<evidence type="ECO:0000256" key="6">
    <source>
        <dbReference type="ARBA" id="ARBA00023157"/>
    </source>
</evidence>
<keyword evidence="5 9" id="KW-0472">Membrane</keyword>
<dbReference type="InterPro" id="IPR051170">
    <property type="entry name" value="Neural/epithelial_adhesion"/>
</dbReference>
<evidence type="ECO:0000259" key="11">
    <source>
        <dbReference type="PROSITE" id="PS50835"/>
    </source>
</evidence>
<keyword evidence="4" id="KW-0677">Repeat</keyword>
<dbReference type="GO" id="GO:0043005">
    <property type="term" value="C:neuron projection"/>
    <property type="evidence" value="ECO:0007669"/>
    <property type="project" value="TreeGrafter"/>
</dbReference>
<keyword evidence="9" id="KW-0812">Transmembrane</keyword>
<evidence type="ECO:0000256" key="1">
    <source>
        <dbReference type="ARBA" id="ARBA00004236"/>
    </source>
</evidence>
<feature type="domain" description="Ig-like" evidence="11">
    <location>
        <begin position="229"/>
        <end position="327"/>
    </location>
</feature>